<evidence type="ECO:0000259" key="9">
    <source>
        <dbReference type="Pfam" id="PF25023"/>
    </source>
</evidence>
<dbReference type="InterPro" id="IPR022385">
    <property type="entry name" value="Rhs_assc_core"/>
</dbReference>
<dbReference type="NCBIfam" id="TIGR01643">
    <property type="entry name" value="YD_repeat_2x"/>
    <property type="match status" value="1"/>
</dbReference>
<gene>
    <name evidence="10" type="ORF">DF182_27740</name>
</gene>
<sequence>MNYPLLPLLVKARLCHKFKYWRSIACTVFFCGILCLSLLTASIAHAQIDVSKPVGGTTAFLDQTATGGAAYTVPIQLPPGTNNVEPQLNLSYNSHAGSGIAGVGWNLSGLPSIARAGRNNYYNGITYPVSYENSTDAFVMDGMRMFPTTGSNGANGTVYGFENENYSKIESFGGTEYTGPTSFKVTSKDGTIMEFGNTADSRLMTETATTGGSLATMVWYLNKLTDRNGNYILFNYTTINFSRTVVINEISYTGNTAAGQAPYNKIKFNYDSRPDVTTTYESGFSSILGALLSSIVITTSGQTFKTYQLAYNNVQSQPFLQTITEIGTNGVALNPLRFYYGNNATAEDVRILPPYPFLPSQDCIAGDFDGDGQTDVLTASYNFDNNGFKYHTKYQIFRNFNAFGSVGMVSALYTYPSLPSNVEVMGVKENSYYNFLAQDYDGDGKDDVVFMQTGQTGSGSSARRYLQQITINHTRTYTPSSGWGYLSKVYNQLPQKALYANPCKYISQSGRFFIPGDFDGDGSQDYLLILGINPDNSYGAFLSSPGKQVLNREIANFGVGANTFGDFYATSIATADDIIPFDVDGDGKTELLVIKGSTSYVVSIYPVSVATGYSYAAKVLFTTNEIAAGYRVFPGDFNGDGKTDLFVRNTKNNSFGTWKMLISKGNGLVSSAIPLLRNRFILPGDDVYPVAHQLVVGDFNQDGKSDLLHCLDESGTSARYNIYYSTGNGFIGETYTKNGSINGDNAISGDLNGDGKMDCVSLKGQTGLIVSLKPDKEERLLSKVVNGFGAENTITYSPLSKSASAVYSRSPEYEYANASEINGGSSYLYAYPYQVIQPSLNVVTSIGSPDGIGGTAYNRYTYQDAMFQKTGRGFLGFRKIAVDNGSNYSTTTTLSEINTQFLAPYVTKKTVTYGGNVSETRPTYTFVPVGSGYFDKRFEQRLTKLLDIDYITNTGRQTTNTYDNTGNITNSVIVKGAWNGTDIAATETNTQDITYGNYGSPVPSSPESITVTNTRQGSPAVTKKIAYTYKPNGLTATKTEFDGKPKAVTTTLTYDAFGNVTNSVLSATGLTSRSETLAYDPSGRFMLKRTGAGGGISRSETYTYDPLWGKMASYLSVDGKSTTYEYDAFGRMAKTSVPDGFAISQSLSWESSGGVYSGSTSQPGGGNDVKIWYDILGREVKRQTSGFGNTVMLQTTTYDVKGNVNNKTAPYYASEMPATTSYTYDGYSRLSTQTEGRGISNYSYQAMPGGLLKVSITNPAGQVTSRTTDATGKVVAATDNGGQLDFSYDSWGNQLKVNHGSFELIKNQYDDYGRQTQMTDKDAGTAIYDYDAFGQLTGQKDNMGNTYNLTLDGLGRVTQRQGPDGITSYTYFNDPANGYNNDNLASETGPNGVVKEYEYNAKRKLSKVKQKVDGLEFVFQYEYDTYGNLSKTTYPSGLIINQAYDRNGTVTAISTGSGLGLFTATSMNSLGYYTGYTTGNGKTSIATFDLPTGRPKRFYTPGIQDLNFTYENTSGNMTSRYDAIQGHTEVFTYDNLNRLASTKLDGTVTQNITYDNTGGVSLGNITAKTDAGNYVYNDQLIHAVNYITNPAGATTPPPVIPSAQQDITYTPFLKTATIKENDYQLAYTYTPAGQRIKSELSQNGTFLERKFYLGTYEKYVAANGTVREVHYVAGGNGLCALIVKTNGVEKTYYVYVDHLGSLLSITDENGAIVAQQNFDAWGRSRNPSTWAYSGVTPNPEWLSRGFTGHEHLDKFSLVNMNGRIYDPVLGRMLSPDNYVPLPYGTQGYNRYGYANNNPMIYADEDGNFWNLIIGALIGGAMNLFANKDKINNFWDGLKYFGIGAAAGAIGAGVGAGVSSALAGGSFGAGFMGTSAAMTATSSFINGAIVGAAGGAAGGFVGGLGNGLADGQNLGQAFGSGLKGGLYGGLIGGVTGGLAGGIDAAIRGRRFFDGATVTKVVEADQSIPIVGQRGDNNCLPASAESVDKSLGGNMTQEQVRNAVAPGTDPKTVPLGDGDVWSGYANEAGRQVQGQSAANVSFCEIADKMNAGNRVSVGLRPTSGQTVGHSVVVKSVISKTITKISGKVIYQSILRVMDPANGGHLNPIKTTGWQTLPVEKLSNIFFLR</sequence>
<evidence type="ECO:0000259" key="8">
    <source>
        <dbReference type="Pfam" id="PF12256"/>
    </source>
</evidence>
<dbReference type="Pfam" id="PF05593">
    <property type="entry name" value="RHS_repeat"/>
    <property type="match status" value="2"/>
</dbReference>
<dbReference type="EMBL" id="QFFJ01000002">
    <property type="protein sequence ID" value="RBL90261.1"/>
    <property type="molecule type" value="Genomic_DNA"/>
</dbReference>
<keyword evidence="5" id="KW-0843">Virulence</keyword>
<name>A0A365XW89_9BACT</name>
<keyword evidence="6" id="KW-0472">Membrane</keyword>
<keyword evidence="4" id="KW-0677">Repeat</keyword>
<dbReference type="InterPro" id="IPR013517">
    <property type="entry name" value="FG-GAP"/>
</dbReference>
<evidence type="ECO:0000256" key="6">
    <source>
        <dbReference type="SAM" id="Phobius"/>
    </source>
</evidence>
<dbReference type="Pfam" id="PF25023">
    <property type="entry name" value="TEN_YD-shell"/>
    <property type="match status" value="1"/>
</dbReference>
<dbReference type="InterPro" id="IPR006530">
    <property type="entry name" value="YD"/>
</dbReference>
<dbReference type="PANTHER" id="PTHR32305">
    <property type="match status" value="1"/>
</dbReference>
<keyword evidence="11" id="KW-1185">Reference proteome</keyword>
<feature type="transmembrane region" description="Helical" evidence="6">
    <location>
        <begin position="1882"/>
        <end position="1903"/>
    </location>
</feature>
<dbReference type="Proteomes" id="UP000253410">
    <property type="component" value="Unassembled WGS sequence"/>
</dbReference>
<protein>
    <submittedName>
        <fullName evidence="10">Uncharacterized protein</fullName>
    </submittedName>
</protein>
<feature type="signal peptide" evidence="7">
    <location>
        <begin position="1"/>
        <end position="46"/>
    </location>
</feature>
<feature type="domain" description="Teneurin-like YD-shell" evidence="9">
    <location>
        <begin position="1688"/>
        <end position="1799"/>
    </location>
</feature>
<feature type="transmembrane region" description="Helical" evidence="6">
    <location>
        <begin position="1837"/>
        <end position="1862"/>
    </location>
</feature>
<dbReference type="InterPro" id="IPR050708">
    <property type="entry name" value="T6SS_VgrG/RHS"/>
</dbReference>
<keyword evidence="3 7" id="KW-0732">Signal</keyword>
<evidence type="ECO:0000313" key="11">
    <source>
        <dbReference type="Proteomes" id="UP000253410"/>
    </source>
</evidence>
<dbReference type="Pfam" id="PF13517">
    <property type="entry name" value="FG-GAP_3"/>
    <property type="match status" value="1"/>
</dbReference>
<keyword evidence="2" id="KW-0964">Secreted</keyword>
<evidence type="ECO:0000313" key="10">
    <source>
        <dbReference type="EMBL" id="RBL90261.1"/>
    </source>
</evidence>
<dbReference type="Gene3D" id="2.130.10.130">
    <property type="entry name" value="Integrin alpha, N-terminal"/>
    <property type="match status" value="1"/>
</dbReference>
<dbReference type="InterPro" id="IPR003284">
    <property type="entry name" value="Sal_SpvB"/>
</dbReference>
<proteinExistence type="predicted"/>
<keyword evidence="6" id="KW-1133">Transmembrane helix</keyword>
<evidence type="ECO:0000256" key="4">
    <source>
        <dbReference type="ARBA" id="ARBA00022737"/>
    </source>
</evidence>
<dbReference type="InterPro" id="IPR028994">
    <property type="entry name" value="Integrin_alpha_N"/>
</dbReference>
<feature type="domain" description="Insecticide toxin TcdB middle/N-terminal" evidence="8">
    <location>
        <begin position="735"/>
        <end position="886"/>
    </location>
</feature>
<feature type="chain" id="PRO_5016619480" evidence="7">
    <location>
        <begin position="47"/>
        <end position="2126"/>
    </location>
</feature>
<dbReference type="InterPro" id="IPR031325">
    <property type="entry name" value="RHS_repeat"/>
</dbReference>
<evidence type="ECO:0000256" key="3">
    <source>
        <dbReference type="ARBA" id="ARBA00022729"/>
    </source>
</evidence>
<dbReference type="PANTHER" id="PTHR32305:SF15">
    <property type="entry name" value="PROTEIN RHSA-RELATED"/>
    <property type="match status" value="1"/>
</dbReference>
<accession>A0A365XW89</accession>
<keyword evidence="6" id="KW-0812">Transmembrane</keyword>
<evidence type="ECO:0000256" key="1">
    <source>
        <dbReference type="ARBA" id="ARBA00004613"/>
    </source>
</evidence>
<dbReference type="InterPro" id="IPR022045">
    <property type="entry name" value="TcdB_toxin_mid/N"/>
</dbReference>
<reference evidence="10 11" key="1">
    <citation type="submission" date="2018-05" db="EMBL/GenBank/DDBJ databases">
        <title>Chitinophaga sp. K3CV102501T nov., isolated from isolated from a monsoon evergreen broad-leaved forest soil.</title>
        <authorList>
            <person name="Lv Y."/>
        </authorList>
    </citation>
    <scope>NUCLEOTIDE SEQUENCE [LARGE SCALE GENOMIC DNA]</scope>
    <source>
        <strain evidence="10 11">GDMCC 1.1325</strain>
    </source>
</reference>
<dbReference type="Pfam" id="PF12256">
    <property type="entry name" value="TcdB_toxin_midN"/>
    <property type="match status" value="1"/>
</dbReference>
<dbReference type="Gene3D" id="2.180.10.10">
    <property type="entry name" value="RHS repeat-associated core"/>
    <property type="match status" value="2"/>
</dbReference>
<dbReference type="GO" id="GO:0005737">
    <property type="term" value="C:cytoplasm"/>
    <property type="evidence" value="ECO:0007669"/>
    <property type="project" value="InterPro"/>
</dbReference>
<dbReference type="OrthoDB" id="6225685at2"/>
<comment type="caution">
    <text evidence="10">The sequence shown here is derived from an EMBL/GenBank/DDBJ whole genome shotgun (WGS) entry which is preliminary data.</text>
</comment>
<dbReference type="SUPFAM" id="SSF69318">
    <property type="entry name" value="Integrin alpha N-terminal domain"/>
    <property type="match status" value="1"/>
</dbReference>
<dbReference type="RefSeq" id="WP_113619011.1">
    <property type="nucleotide sequence ID" value="NZ_QFFJ01000002.1"/>
</dbReference>
<evidence type="ECO:0000256" key="2">
    <source>
        <dbReference type="ARBA" id="ARBA00022525"/>
    </source>
</evidence>
<evidence type="ECO:0000256" key="5">
    <source>
        <dbReference type="ARBA" id="ARBA00023026"/>
    </source>
</evidence>
<organism evidence="10 11">
    <name type="scientific">Chitinophaga flava</name>
    <dbReference type="NCBI Taxonomy" id="2259036"/>
    <lineage>
        <taxon>Bacteria</taxon>
        <taxon>Pseudomonadati</taxon>
        <taxon>Bacteroidota</taxon>
        <taxon>Chitinophagia</taxon>
        <taxon>Chitinophagales</taxon>
        <taxon>Chitinophagaceae</taxon>
        <taxon>Chitinophaga</taxon>
    </lineage>
</organism>
<feature type="transmembrane region" description="Helical" evidence="6">
    <location>
        <begin position="1808"/>
        <end position="1825"/>
    </location>
</feature>
<dbReference type="GO" id="GO:0005576">
    <property type="term" value="C:extracellular region"/>
    <property type="evidence" value="ECO:0007669"/>
    <property type="project" value="UniProtKB-SubCell"/>
</dbReference>
<dbReference type="NCBIfam" id="TIGR03696">
    <property type="entry name" value="Rhs_assc_core"/>
    <property type="match status" value="1"/>
</dbReference>
<evidence type="ECO:0000256" key="7">
    <source>
        <dbReference type="SAM" id="SignalP"/>
    </source>
</evidence>
<dbReference type="InterPro" id="IPR056823">
    <property type="entry name" value="TEN-like_YD-shell"/>
</dbReference>
<dbReference type="Pfam" id="PF03534">
    <property type="entry name" value="SpvB"/>
    <property type="match status" value="1"/>
</dbReference>
<comment type="subcellular location">
    <subcellularLocation>
        <location evidence="1">Secreted</location>
    </subcellularLocation>
</comment>